<proteinExistence type="predicted"/>
<dbReference type="InterPro" id="IPR011146">
    <property type="entry name" value="HIT-like"/>
</dbReference>
<reference evidence="4" key="1">
    <citation type="journal article" date="2019" name="Int. J. Syst. Evol. Microbiol.">
        <title>The Global Catalogue of Microorganisms (GCM) 10K type strain sequencing project: providing services to taxonomists for standard genome sequencing and annotation.</title>
        <authorList>
            <consortium name="The Broad Institute Genomics Platform"/>
            <consortium name="The Broad Institute Genome Sequencing Center for Infectious Disease"/>
            <person name="Wu L."/>
            <person name="Ma J."/>
        </authorList>
    </citation>
    <scope>NUCLEOTIDE SEQUENCE [LARGE SCALE GENOMIC DNA]</scope>
    <source>
        <strain evidence="4">CGMCC 1.8985</strain>
    </source>
</reference>
<comment type="caution">
    <text evidence="1">Lacks conserved residue(s) required for the propagation of feature annotation.</text>
</comment>
<dbReference type="SUPFAM" id="SSF54197">
    <property type="entry name" value="HIT-like"/>
    <property type="match status" value="1"/>
</dbReference>
<evidence type="ECO:0000256" key="1">
    <source>
        <dbReference type="PROSITE-ProRule" id="PRU00464"/>
    </source>
</evidence>
<dbReference type="RefSeq" id="WP_132986359.1">
    <property type="nucleotide sequence ID" value="NZ_BMME01000001.1"/>
</dbReference>
<dbReference type="Pfam" id="PF01230">
    <property type="entry name" value="HIT"/>
    <property type="match status" value="1"/>
</dbReference>
<gene>
    <name evidence="3" type="ORF">GCM10011394_17040</name>
</gene>
<keyword evidence="4" id="KW-1185">Reference proteome</keyword>
<evidence type="ECO:0000259" key="2">
    <source>
        <dbReference type="PROSITE" id="PS51084"/>
    </source>
</evidence>
<comment type="caution">
    <text evidence="3">The sequence shown here is derived from an EMBL/GenBank/DDBJ whole genome shotgun (WGS) entry which is preliminary data.</text>
</comment>
<accession>A0ABQ2EEN1</accession>
<dbReference type="InterPro" id="IPR026026">
    <property type="entry name" value="HIT_Hint"/>
</dbReference>
<dbReference type="PIRSF" id="PIRSF000714">
    <property type="entry name" value="HIT"/>
    <property type="match status" value="1"/>
</dbReference>
<organism evidence="3 4">
    <name type="scientific">Luteimonas terricola</name>
    <dbReference type="NCBI Taxonomy" id="645597"/>
    <lineage>
        <taxon>Bacteria</taxon>
        <taxon>Pseudomonadati</taxon>
        <taxon>Pseudomonadota</taxon>
        <taxon>Gammaproteobacteria</taxon>
        <taxon>Lysobacterales</taxon>
        <taxon>Lysobacteraceae</taxon>
        <taxon>Luteimonas</taxon>
    </lineage>
</organism>
<evidence type="ECO:0000313" key="4">
    <source>
        <dbReference type="Proteomes" id="UP000599009"/>
    </source>
</evidence>
<dbReference type="PROSITE" id="PS51084">
    <property type="entry name" value="HIT_2"/>
    <property type="match status" value="1"/>
</dbReference>
<protein>
    <submittedName>
        <fullName evidence="3">Histidine triad (HIT) protein</fullName>
    </submittedName>
</protein>
<dbReference type="InterPro" id="IPR036265">
    <property type="entry name" value="HIT-like_sf"/>
</dbReference>
<name>A0ABQ2EEN1_9GAMM</name>
<dbReference type="Gene3D" id="3.30.428.10">
    <property type="entry name" value="HIT-like"/>
    <property type="match status" value="1"/>
</dbReference>
<dbReference type="Proteomes" id="UP000599009">
    <property type="component" value="Unassembled WGS sequence"/>
</dbReference>
<feature type="domain" description="HIT" evidence="2">
    <location>
        <begin position="44"/>
        <end position="113"/>
    </location>
</feature>
<dbReference type="EMBL" id="BMME01000001">
    <property type="protein sequence ID" value="GGK08309.1"/>
    <property type="molecule type" value="Genomic_DNA"/>
</dbReference>
<sequence length="144" mass="16210">MSRHRVTQPDPYALHPQLAADSHPLAALELCDLQLMDDSNYPWLVLVPRVAGARELLDLDPAQRSALMEEIVRCERLLLDVFQPHKLNVAALGNLVPQLHVHVIARFEHDPAWPAPVWGRVASRPYAPETLVDRVRDLQAALRG</sequence>
<evidence type="ECO:0000313" key="3">
    <source>
        <dbReference type="EMBL" id="GGK08309.1"/>
    </source>
</evidence>